<comment type="function">
    <text evidence="6">Forms chloride channels.</text>
</comment>
<evidence type="ECO:0000256" key="3">
    <source>
        <dbReference type="ARBA" id="ARBA00022989"/>
    </source>
</evidence>
<evidence type="ECO:0000313" key="9">
    <source>
        <dbReference type="WBParaSite" id="SSLN_0001711601-mRNA-1"/>
    </source>
</evidence>
<keyword evidence="6" id="KW-1003">Cell membrane</keyword>
<dbReference type="EMBL" id="UYSU01041146">
    <property type="protein sequence ID" value="VDM02874.1"/>
    <property type="molecule type" value="Genomic_DNA"/>
</dbReference>
<keyword evidence="4 6" id="KW-0472">Membrane</keyword>
<keyword evidence="6" id="KW-0813">Transport</keyword>
<dbReference type="InterPro" id="IPR021134">
    <property type="entry name" value="Bestrophin-like"/>
</dbReference>
<evidence type="ECO:0000313" key="7">
    <source>
        <dbReference type="EMBL" id="VDM02874.1"/>
    </source>
</evidence>
<dbReference type="GO" id="GO:0005254">
    <property type="term" value="F:chloride channel activity"/>
    <property type="evidence" value="ECO:0007669"/>
    <property type="project" value="UniProtKB-KW"/>
</dbReference>
<dbReference type="Pfam" id="PF01062">
    <property type="entry name" value="Bestrophin"/>
    <property type="match status" value="1"/>
</dbReference>
<comment type="caution">
    <text evidence="6">Lacks conserved residue(s) required for the propagation of feature annotation.</text>
</comment>
<comment type="similarity">
    <text evidence="5 6">Belongs to the anion channel-forming bestrophin (TC 1.A.46) family. Calcium-sensitive chloride channel subfamily.</text>
</comment>
<comment type="subcellular location">
    <subcellularLocation>
        <location evidence="6">Cell membrane</location>
        <topology evidence="6">Multi-pass membrane protein</topology>
    </subcellularLocation>
    <subcellularLocation>
        <location evidence="1">Membrane</location>
    </subcellularLocation>
</comment>
<keyword evidence="6" id="KW-0869">Chloride channel</keyword>
<keyword evidence="6" id="KW-0868">Chloride</keyword>
<organism evidence="9">
    <name type="scientific">Schistocephalus solidus</name>
    <name type="common">Tapeworm</name>
    <dbReference type="NCBI Taxonomy" id="70667"/>
    <lineage>
        <taxon>Eukaryota</taxon>
        <taxon>Metazoa</taxon>
        <taxon>Spiralia</taxon>
        <taxon>Lophotrochozoa</taxon>
        <taxon>Platyhelminthes</taxon>
        <taxon>Cestoda</taxon>
        <taxon>Eucestoda</taxon>
        <taxon>Diphyllobothriidea</taxon>
        <taxon>Diphyllobothriidae</taxon>
        <taxon>Schistocephalus</taxon>
    </lineage>
</organism>
<keyword evidence="3 6" id="KW-1133">Transmembrane helix</keyword>
<proteinExistence type="inferred from homology"/>
<sequence>VAVISVYSYILCQIISTQHVDRNETIRVINETNVLPLPIFGIVHFLFLLGWLKVALCVMNPFGDDYEDFECSKILDSNLDVSYGAVLLDEATFPESLKMASFVFTPMNGADEDNLPNYIESVTKELKETELTETANEITYESTLIKDWFDEKYTNISNLLEEKNRLRRAYMDLRTDATKGALFRCHRLVHQRLRELQDARMVRKAEEIQGYVYHNNMKNVLKAIKAIYGPCFKGTAQQLSSDGRTLLTEKSQVLKRSAENFRSVLNCSSATSDNAINLLPQVDTNNDLDLSSYLPETIQLM</sequence>
<evidence type="ECO:0000313" key="8">
    <source>
        <dbReference type="Proteomes" id="UP000275846"/>
    </source>
</evidence>
<dbReference type="GO" id="GO:0005886">
    <property type="term" value="C:plasma membrane"/>
    <property type="evidence" value="ECO:0007669"/>
    <property type="project" value="UniProtKB-SubCell"/>
</dbReference>
<reference evidence="9" key="1">
    <citation type="submission" date="2016-06" db="UniProtKB">
        <authorList>
            <consortium name="WormBaseParasite"/>
        </authorList>
    </citation>
    <scope>IDENTIFICATION</scope>
</reference>
<gene>
    <name evidence="7" type="ORF">SSLN_LOCUS16488</name>
</gene>
<dbReference type="STRING" id="70667.A0A183TJ40"/>
<evidence type="ECO:0000256" key="4">
    <source>
        <dbReference type="ARBA" id="ARBA00023136"/>
    </source>
</evidence>
<accession>A0A183TJ40</accession>
<reference evidence="7 8" key="2">
    <citation type="submission" date="2018-11" db="EMBL/GenBank/DDBJ databases">
        <authorList>
            <consortium name="Pathogen Informatics"/>
        </authorList>
    </citation>
    <scope>NUCLEOTIDE SEQUENCE [LARGE SCALE GENOMIC DNA]</scope>
    <source>
        <strain evidence="7 8">NST_G2</strain>
    </source>
</reference>
<name>A0A183TJ40_SCHSO</name>
<dbReference type="WBParaSite" id="SSLN_0001711601-mRNA-1">
    <property type="protein sequence ID" value="SSLN_0001711601-mRNA-1"/>
    <property type="gene ID" value="SSLN_0001711601"/>
</dbReference>
<keyword evidence="6" id="KW-0406">Ion transport</keyword>
<evidence type="ECO:0000256" key="5">
    <source>
        <dbReference type="ARBA" id="ARBA00034769"/>
    </source>
</evidence>
<dbReference type="GO" id="GO:0034707">
    <property type="term" value="C:chloride channel complex"/>
    <property type="evidence" value="ECO:0007669"/>
    <property type="project" value="UniProtKB-KW"/>
</dbReference>
<dbReference type="Proteomes" id="UP000275846">
    <property type="component" value="Unassembled WGS sequence"/>
</dbReference>
<evidence type="ECO:0000256" key="2">
    <source>
        <dbReference type="ARBA" id="ARBA00022692"/>
    </source>
</evidence>
<keyword evidence="2 6" id="KW-0812">Transmembrane</keyword>
<keyword evidence="6" id="KW-0407">Ion channel</keyword>
<evidence type="ECO:0000256" key="1">
    <source>
        <dbReference type="ARBA" id="ARBA00004370"/>
    </source>
</evidence>
<protein>
    <recommendedName>
        <fullName evidence="6">Bestrophin homolog</fullName>
    </recommendedName>
</protein>
<dbReference type="AlphaFoldDB" id="A0A183TJ40"/>
<dbReference type="PANTHER" id="PTHR10736">
    <property type="entry name" value="BESTROPHIN"/>
    <property type="match status" value="1"/>
</dbReference>
<keyword evidence="8" id="KW-1185">Reference proteome</keyword>
<dbReference type="InterPro" id="IPR000615">
    <property type="entry name" value="Bestrophin"/>
</dbReference>
<dbReference type="PANTHER" id="PTHR10736:SF0">
    <property type="entry name" value="BESTROPHIN HOMOLOG"/>
    <property type="match status" value="1"/>
</dbReference>
<feature type="transmembrane region" description="Helical" evidence="6">
    <location>
        <begin position="34"/>
        <end position="52"/>
    </location>
</feature>
<evidence type="ECO:0000256" key="6">
    <source>
        <dbReference type="RuleBase" id="RU363126"/>
    </source>
</evidence>